<keyword evidence="3" id="KW-1185">Reference proteome</keyword>
<dbReference type="SUPFAM" id="SSF53474">
    <property type="entry name" value="alpha/beta-Hydrolases"/>
    <property type="match status" value="1"/>
</dbReference>
<dbReference type="Pfam" id="PF12146">
    <property type="entry name" value="Hydrolase_4"/>
    <property type="match status" value="1"/>
</dbReference>
<dbReference type="AlphaFoldDB" id="A0AAE0KYX6"/>
<comment type="caution">
    <text evidence="2">The sequence shown here is derived from an EMBL/GenBank/DDBJ whole genome shotgun (WGS) entry which is preliminary data.</text>
</comment>
<dbReference type="EMBL" id="LGRX02013708">
    <property type="protein sequence ID" value="KAK3265787.1"/>
    <property type="molecule type" value="Genomic_DNA"/>
</dbReference>
<name>A0AAE0KYX6_9CHLO</name>
<dbReference type="PANTHER" id="PTHR42103:SF2">
    <property type="entry name" value="AB HYDROLASE-1 DOMAIN-CONTAINING PROTEIN"/>
    <property type="match status" value="1"/>
</dbReference>
<feature type="domain" description="Serine aminopeptidase S33" evidence="1">
    <location>
        <begin position="56"/>
        <end position="132"/>
    </location>
</feature>
<evidence type="ECO:0000259" key="1">
    <source>
        <dbReference type="Pfam" id="PF12146"/>
    </source>
</evidence>
<accession>A0AAE0KYX6</accession>
<reference evidence="2 3" key="1">
    <citation type="journal article" date="2015" name="Genome Biol. Evol.">
        <title>Comparative Genomics of a Bacterivorous Green Alga Reveals Evolutionary Causalities and Consequences of Phago-Mixotrophic Mode of Nutrition.</title>
        <authorList>
            <person name="Burns J.A."/>
            <person name="Paasch A."/>
            <person name="Narechania A."/>
            <person name="Kim E."/>
        </authorList>
    </citation>
    <scope>NUCLEOTIDE SEQUENCE [LARGE SCALE GENOMIC DNA]</scope>
    <source>
        <strain evidence="2 3">PLY_AMNH</strain>
    </source>
</reference>
<dbReference type="Proteomes" id="UP001190700">
    <property type="component" value="Unassembled WGS sequence"/>
</dbReference>
<proteinExistence type="predicted"/>
<dbReference type="PANTHER" id="PTHR42103">
    <property type="entry name" value="ALPHA/BETA-HYDROLASES SUPERFAMILY PROTEIN"/>
    <property type="match status" value="1"/>
</dbReference>
<evidence type="ECO:0000313" key="2">
    <source>
        <dbReference type="EMBL" id="KAK3265787.1"/>
    </source>
</evidence>
<organism evidence="2 3">
    <name type="scientific">Cymbomonas tetramitiformis</name>
    <dbReference type="NCBI Taxonomy" id="36881"/>
    <lineage>
        <taxon>Eukaryota</taxon>
        <taxon>Viridiplantae</taxon>
        <taxon>Chlorophyta</taxon>
        <taxon>Pyramimonadophyceae</taxon>
        <taxon>Pyramimonadales</taxon>
        <taxon>Pyramimonadaceae</taxon>
        <taxon>Cymbomonas</taxon>
    </lineage>
</organism>
<evidence type="ECO:0000313" key="3">
    <source>
        <dbReference type="Proteomes" id="UP001190700"/>
    </source>
</evidence>
<dbReference type="Gene3D" id="3.40.50.1820">
    <property type="entry name" value="alpha/beta hydrolase"/>
    <property type="match status" value="1"/>
</dbReference>
<protein>
    <recommendedName>
        <fullName evidence="1">Serine aminopeptidase S33 domain-containing protein</fullName>
    </recommendedName>
</protein>
<dbReference type="InterPro" id="IPR022742">
    <property type="entry name" value="Hydrolase_4"/>
</dbReference>
<gene>
    <name evidence="2" type="ORF">CYMTET_25558</name>
</gene>
<dbReference type="InterPro" id="IPR029058">
    <property type="entry name" value="AB_hydrolase_fold"/>
</dbReference>
<sequence length="213" mass="23239">MISGPTGNLEADVTCTGRTTENLLTGVILLHPHPHMGGSKNDALITGLMQKLGLMKGYVVCRFNYRGVGQSEGVSHANIDEECEDLQAVCKYLFDKEGVRRIVLVGYSFGAMVAASGARAADSAIVGYVMISLPWRMLPERFQINDTLPKLLIIGGKDTISLTHGGVAAYKQYVDKLQNADSQIFPNADHFWRGEESNDIMTAVVNWLCASKM</sequence>